<dbReference type="EC" id="3.5.3.8" evidence="5 6"/>
<name>A0ABS4KA17_9FIRM</name>
<dbReference type="Proteomes" id="UP001519306">
    <property type="component" value="Unassembled WGS sequence"/>
</dbReference>
<dbReference type="InterPro" id="IPR005923">
    <property type="entry name" value="HutG"/>
</dbReference>
<comment type="pathway">
    <text evidence="5">Amino-acid degradation; L-histidine degradation into L-glutamate; L-glutamate from N-formimidoyl-L-glutamate (hydrolase route): step 1/1.</text>
</comment>
<dbReference type="RefSeq" id="WP_210059920.1">
    <property type="nucleotide sequence ID" value="NZ_JAGGLJ010000001.1"/>
</dbReference>
<proteinExistence type="inferred from homology"/>
<accession>A0ABS4KA17</accession>
<feature type="binding site" evidence="5">
    <location>
        <position position="137"/>
    </location>
    <ligand>
        <name>Mn(2+)</name>
        <dbReference type="ChEBI" id="CHEBI:29035"/>
        <label>1</label>
    </ligand>
</feature>
<feature type="binding site" evidence="5">
    <location>
        <position position="258"/>
    </location>
    <ligand>
        <name>Mn(2+)</name>
        <dbReference type="ChEBI" id="CHEBI:29035"/>
        <label>1</label>
    </ligand>
</feature>
<dbReference type="PANTHER" id="PTHR11358:SF35">
    <property type="entry name" value="FORMIMIDOYLGLUTAMASE"/>
    <property type="match status" value="1"/>
</dbReference>
<comment type="function">
    <text evidence="5">Catalyzes the conversion of N-formimidoyl-L-glutamate to L-glutamate and formamide.</text>
</comment>
<dbReference type="Gene3D" id="3.40.800.10">
    <property type="entry name" value="Ureohydrolase domain"/>
    <property type="match status" value="1"/>
</dbReference>
<comment type="similarity">
    <text evidence="5 7">Belongs to the arginase family.</text>
</comment>
<dbReference type="GO" id="GO:0050415">
    <property type="term" value="F:formimidoylglutamase activity"/>
    <property type="evidence" value="ECO:0007669"/>
    <property type="project" value="UniProtKB-EC"/>
</dbReference>
<keyword evidence="9" id="KW-1185">Reference proteome</keyword>
<evidence type="ECO:0000256" key="1">
    <source>
        <dbReference type="ARBA" id="ARBA00022723"/>
    </source>
</evidence>
<dbReference type="PANTHER" id="PTHR11358">
    <property type="entry name" value="ARGINASE/AGMATINASE"/>
    <property type="match status" value="1"/>
</dbReference>
<keyword evidence="2 5" id="KW-0378">Hydrolase</keyword>
<comment type="cofactor">
    <cofactor evidence="5">
        <name>Mn(2+)</name>
        <dbReference type="ChEBI" id="CHEBI:29035"/>
    </cofactor>
    <text evidence="5">Binds 2 manganese ions per subunit.</text>
</comment>
<organism evidence="8 9">
    <name type="scientific">Peptoniphilus stercorisuis</name>
    <dbReference type="NCBI Taxonomy" id="1436965"/>
    <lineage>
        <taxon>Bacteria</taxon>
        <taxon>Bacillati</taxon>
        <taxon>Bacillota</taxon>
        <taxon>Tissierellia</taxon>
        <taxon>Tissierellales</taxon>
        <taxon>Peptoniphilaceae</taxon>
        <taxon>Peptoniphilus</taxon>
    </lineage>
</organism>
<dbReference type="EMBL" id="JAGGLJ010000001">
    <property type="protein sequence ID" value="MBP2024618.1"/>
    <property type="molecule type" value="Genomic_DNA"/>
</dbReference>
<evidence type="ECO:0000256" key="2">
    <source>
        <dbReference type="ARBA" id="ARBA00022801"/>
    </source>
</evidence>
<dbReference type="NCBIfam" id="TIGR01227">
    <property type="entry name" value="hutG"/>
    <property type="match status" value="1"/>
</dbReference>
<feature type="binding site" evidence="5">
    <location>
        <position position="170"/>
    </location>
    <ligand>
        <name>Mn(2+)</name>
        <dbReference type="ChEBI" id="CHEBI:29035"/>
        <label>1</label>
    </ligand>
</feature>
<dbReference type="Pfam" id="PF00491">
    <property type="entry name" value="Arginase"/>
    <property type="match status" value="1"/>
</dbReference>
<comment type="catalytic activity">
    <reaction evidence="5">
        <text>N-formimidoyl-L-glutamate + H2O = formamide + L-glutamate</text>
        <dbReference type="Rhea" id="RHEA:22492"/>
        <dbReference type="ChEBI" id="CHEBI:15377"/>
        <dbReference type="ChEBI" id="CHEBI:16397"/>
        <dbReference type="ChEBI" id="CHEBI:29985"/>
        <dbReference type="ChEBI" id="CHEBI:58928"/>
        <dbReference type="EC" id="3.5.3.8"/>
    </reaction>
</comment>
<feature type="binding site" evidence="5">
    <location>
        <position position="168"/>
    </location>
    <ligand>
        <name>Mn(2+)</name>
        <dbReference type="ChEBI" id="CHEBI:29035"/>
        <label>2</label>
    </ligand>
</feature>
<dbReference type="HAMAP" id="MF_00737">
    <property type="entry name" value="Formimidoylglutam"/>
    <property type="match status" value="1"/>
</dbReference>
<evidence type="ECO:0000256" key="5">
    <source>
        <dbReference type="HAMAP-Rule" id="MF_00737"/>
    </source>
</evidence>
<evidence type="ECO:0000256" key="6">
    <source>
        <dbReference type="NCBIfam" id="TIGR01227"/>
    </source>
</evidence>
<keyword evidence="4 5" id="KW-0464">Manganese</keyword>
<protein>
    <recommendedName>
        <fullName evidence="5 6">Formimidoylglutamase</fullName>
        <ecNumber evidence="5 6">3.5.3.8</ecNumber>
    </recommendedName>
    <alternativeName>
        <fullName evidence="5">Formiminoglutamase</fullName>
    </alternativeName>
    <alternativeName>
        <fullName evidence="5">Formiminoglutamate hydrolase</fullName>
    </alternativeName>
</protein>
<dbReference type="InterPro" id="IPR023696">
    <property type="entry name" value="Ureohydrolase_dom_sf"/>
</dbReference>
<comment type="caution">
    <text evidence="8">The sequence shown here is derived from an EMBL/GenBank/DDBJ whole genome shotgun (WGS) entry which is preliminary data.</text>
</comment>
<dbReference type="PROSITE" id="PS51409">
    <property type="entry name" value="ARGINASE_2"/>
    <property type="match status" value="1"/>
</dbReference>
<dbReference type="CDD" id="cd09988">
    <property type="entry name" value="Formimidoylglutamase"/>
    <property type="match status" value="1"/>
</dbReference>
<reference evidence="8 9" key="1">
    <citation type="submission" date="2021-03" db="EMBL/GenBank/DDBJ databases">
        <title>Genomic Encyclopedia of Type Strains, Phase IV (KMG-IV): sequencing the most valuable type-strain genomes for metagenomic binning, comparative biology and taxonomic classification.</title>
        <authorList>
            <person name="Goeker M."/>
        </authorList>
    </citation>
    <scope>NUCLEOTIDE SEQUENCE [LARGE SCALE GENOMIC DNA]</scope>
    <source>
        <strain evidence="8 9">DSM 27563</strain>
    </source>
</reference>
<keyword evidence="1 5" id="KW-0479">Metal-binding</keyword>
<sequence length="338" mass="38393">MFNNNYEVASKDFWQGRIDSETDFDSFRWHQWVQFIDLKDENLKPFSEKLGFCFLGFSSDYGIELNKGRVGAALGPESIRKELSNLPCHFSEDTMLYDAGNISVESLSLDEAQELLKKAVSKILSLNLFPILLGGGHGIAFGHYKGIIDYFKNKKEMKNLGIINFDAHFDLRPYENGGNSGTMFRQIHDLAEEENLNYSYFCLGIQKHSNTRNLFKTADEYNVKYILAKDLLSSDYYNTFEELDDFIRKQDHLYITICSDVFSSAFAPGVSAPQPLGLDPEIALILLKHILSSEKAISFDIAEVSPRFDQDNITSNLASVIIFTLVTTLNRIYDKSAI</sequence>
<evidence type="ECO:0000256" key="3">
    <source>
        <dbReference type="ARBA" id="ARBA00022808"/>
    </source>
</evidence>
<evidence type="ECO:0000256" key="4">
    <source>
        <dbReference type="ARBA" id="ARBA00023211"/>
    </source>
</evidence>
<dbReference type="InterPro" id="IPR006035">
    <property type="entry name" value="Ureohydrolase"/>
</dbReference>
<dbReference type="PIRSF" id="PIRSF036979">
    <property type="entry name" value="Arginase"/>
    <property type="match status" value="1"/>
</dbReference>
<evidence type="ECO:0000313" key="9">
    <source>
        <dbReference type="Proteomes" id="UP001519306"/>
    </source>
</evidence>
<keyword evidence="3 5" id="KW-0369">Histidine metabolism</keyword>
<feature type="binding site" evidence="5">
    <location>
        <position position="166"/>
    </location>
    <ligand>
        <name>Mn(2+)</name>
        <dbReference type="ChEBI" id="CHEBI:29035"/>
        <label>2</label>
    </ligand>
</feature>
<feature type="binding site" evidence="5">
    <location>
        <position position="258"/>
    </location>
    <ligand>
        <name>Mn(2+)</name>
        <dbReference type="ChEBI" id="CHEBI:29035"/>
        <label>2</label>
    </ligand>
</feature>
<gene>
    <name evidence="5" type="primary">hutG</name>
    <name evidence="8" type="ORF">J2Z71_000133</name>
</gene>
<evidence type="ECO:0000256" key="7">
    <source>
        <dbReference type="PROSITE-ProRule" id="PRU00742"/>
    </source>
</evidence>
<feature type="binding site" evidence="5">
    <location>
        <position position="166"/>
    </location>
    <ligand>
        <name>Mn(2+)</name>
        <dbReference type="ChEBI" id="CHEBI:29035"/>
        <label>1</label>
    </ligand>
</feature>
<dbReference type="SUPFAM" id="SSF52768">
    <property type="entry name" value="Arginase/deacetylase"/>
    <property type="match status" value="1"/>
</dbReference>
<evidence type="ECO:0000313" key="8">
    <source>
        <dbReference type="EMBL" id="MBP2024618.1"/>
    </source>
</evidence>
<feature type="binding site" evidence="5">
    <location>
        <position position="260"/>
    </location>
    <ligand>
        <name>Mn(2+)</name>
        <dbReference type="ChEBI" id="CHEBI:29035"/>
        <label>2</label>
    </ligand>
</feature>